<dbReference type="Proteomes" id="UP000198677">
    <property type="component" value="Unassembled WGS sequence"/>
</dbReference>
<sequence>MVTSAASSGPASTPIRVAIAGASGYAGGEVLRLLLGHPAYRDGSLTIGALTAGSNAGSRLGEHHPHLLPLADRVLEPTTVEQLAGHDVVFLGLPHGNSAEIAKQLPESTVIIDCGADFRLASAADWEKYYKSEHAGTWPYGLPELPGHREKLAGATRIAVPGCYPTAASLALAPAVAAGIVEPRVTVVAVSGTSGAGRAPKADLLGSEVMGSARAYGVGGVHRHTPEIIQNLSPLAGTDVTVSFTPVLAPMPRGILATCTAPTTVTEAQAREVYEKAYADEPFVHVLPEHVFPQTGAVIGSNAAQIGVTVDADAGLLVVIAAIDNLTKGTAGGAVQSMNLALGLPETDGLSTVGVAP</sequence>
<dbReference type="InterPro" id="IPR050085">
    <property type="entry name" value="AGPR"/>
</dbReference>
<keyword evidence="11" id="KW-1185">Reference proteome</keyword>
<dbReference type="GO" id="GO:0070401">
    <property type="term" value="F:NADP+ binding"/>
    <property type="evidence" value="ECO:0007669"/>
    <property type="project" value="InterPro"/>
</dbReference>
<dbReference type="PROSITE" id="PS01224">
    <property type="entry name" value="ARGC"/>
    <property type="match status" value="1"/>
</dbReference>
<dbReference type="InterPro" id="IPR036291">
    <property type="entry name" value="NAD(P)-bd_dom_sf"/>
</dbReference>
<dbReference type="FunFam" id="3.30.360.10:FF:000014">
    <property type="entry name" value="N-acetyl-gamma-glutamyl-phosphate reductase"/>
    <property type="match status" value="1"/>
</dbReference>
<dbReference type="InterPro" id="IPR023013">
    <property type="entry name" value="AGPR_AS"/>
</dbReference>
<dbReference type="Gene3D" id="3.40.50.720">
    <property type="entry name" value="NAD(P)-binding Rossmann-like Domain"/>
    <property type="match status" value="1"/>
</dbReference>
<evidence type="ECO:0000256" key="7">
    <source>
        <dbReference type="HAMAP-Rule" id="MF_00150"/>
    </source>
</evidence>
<dbReference type="HAMAP" id="MF_00150">
    <property type="entry name" value="ArgC_type1"/>
    <property type="match status" value="1"/>
</dbReference>
<feature type="domain" description="Semialdehyde dehydrogenase NAD-binding" evidence="9">
    <location>
        <begin position="16"/>
        <end position="153"/>
    </location>
</feature>
<keyword evidence="4 7" id="KW-0521">NADP</keyword>
<dbReference type="SUPFAM" id="SSF51735">
    <property type="entry name" value="NAD(P)-binding Rossmann-fold domains"/>
    <property type="match status" value="1"/>
</dbReference>
<evidence type="ECO:0000256" key="1">
    <source>
        <dbReference type="ARBA" id="ARBA00004862"/>
    </source>
</evidence>
<dbReference type="NCBIfam" id="TIGR01850">
    <property type="entry name" value="argC"/>
    <property type="match status" value="1"/>
</dbReference>
<evidence type="ECO:0000256" key="2">
    <source>
        <dbReference type="ARBA" id="ARBA00022571"/>
    </source>
</evidence>
<dbReference type="EC" id="1.2.1.38" evidence="7"/>
<reference evidence="11" key="1">
    <citation type="submission" date="2016-10" db="EMBL/GenBank/DDBJ databases">
        <authorList>
            <person name="Varghese N."/>
            <person name="Submissions S."/>
        </authorList>
    </citation>
    <scope>NUCLEOTIDE SEQUENCE [LARGE SCALE GENOMIC DNA]</scope>
    <source>
        <strain evidence="11">DSM 44675</strain>
    </source>
</reference>
<keyword evidence="2 7" id="KW-0055">Arginine biosynthesis</keyword>
<dbReference type="GO" id="GO:0005737">
    <property type="term" value="C:cytoplasm"/>
    <property type="evidence" value="ECO:0007669"/>
    <property type="project" value="UniProtKB-SubCell"/>
</dbReference>
<dbReference type="InterPro" id="IPR058924">
    <property type="entry name" value="AGPR_dimerisation_dom"/>
</dbReference>
<dbReference type="GO" id="GO:0051287">
    <property type="term" value="F:NAD binding"/>
    <property type="evidence" value="ECO:0007669"/>
    <property type="project" value="InterPro"/>
</dbReference>
<dbReference type="RefSeq" id="WP_072752141.1">
    <property type="nucleotide sequence ID" value="NZ_FOAW01000017.1"/>
</dbReference>
<dbReference type="SUPFAM" id="SSF55347">
    <property type="entry name" value="Glyceraldehyde-3-phosphate dehydrogenase-like, C-terminal domain"/>
    <property type="match status" value="1"/>
</dbReference>
<dbReference type="InterPro" id="IPR000706">
    <property type="entry name" value="AGPR_type-1"/>
</dbReference>
<dbReference type="Pfam" id="PF01118">
    <property type="entry name" value="Semialdhyde_dh"/>
    <property type="match status" value="1"/>
</dbReference>
<dbReference type="GO" id="GO:0003942">
    <property type="term" value="F:N-acetyl-gamma-glutamyl-phosphate reductase activity"/>
    <property type="evidence" value="ECO:0007669"/>
    <property type="project" value="UniProtKB-UniRule"/>
</dbReference>
<evidence type="ECO:0000256" key="8">
    <source>
        <dbReference type="PROSITE-ProRule" id="PRU10010"/>
    </source>
</evidence>
<comment type="function">
    <text evidence="7">Catalyzes the NADPH-dependent reduction of N-acetyl-5-glutamyl phosphate to yield N-acetyl-L-glutamate 5-semialdehyde.</text>
</comment>
<dbReference type="OrthoDB" id="9801289at2"/>
<name>A0A1H7U0X2_9NOCA</name>
<comment type="subcellular location">
    <subcellularLocation>
        <location evidence="7">Cytoplasm</location>
    </subcellularLocation>
</comment>
<comment type="similarity">
    <text evidence="7">Belongs to the NAGSA dehydrogenase family. Type 1 subfamily.</text>
</comment>
<evidence type="ECO:0000256" key="4">
    <source>
        <dbReference type="ARBA" id="ARBA00022857"/>
    </source>
</evidence>
<protein>
    <recommendedName>
        <fullName evidence="7">N-acetyl-gamma-glutamyl-phosphate reductase</fullName>
        <shortName evidence="7">AGPR</shortName>
        <ecNumber evidence="7">1.2.1.38</ecNumber>
    </recommendedName>
    <alternativeName>
        <fullName evidence="7">N-acetyl-glutamate semialdehyde dehydrogenase</fullName>
        <shortName evidence="7">NAGSA dehydrogenase</shortName>
    </alternativeName>
</protein>
<dbReference type="EMBL" id="FOAW01000017">
    <property type="protein sequence ID" value="SEL90641.1"/>
    <property type="molecule type" value="Genomic_DNA"/>
</dbReference>
<gene>
    <name evidence="7" type="primary">argC</name>
    <name evidence="10" type="ORF">SAMN05444583_11715</name>
</gene>
<evidence type="ECO:0000256" key="6">
    <source>
        <dbReference type="ARBA" id="ARBA00050557"/>
    </source>
</evidence>
<keyword evidence="7" id="KW-0963">Cytoplasm</keyword>
<dbReference type="UniPathway" id="UPA00068">
    <property type="reaction ID" value="UER00108"/>
</dbReference>
<proteinExistence type="inferred from homology"/>
<dbReference type="InterPro" id="IPR000534">
    <property type="entry name" value="Semialdehyde_DH_NAD-bd"/>
</dbReference>
<keyword evidence="3 7" id="KW-0028">Amino-acid biosynthesis</keyword>
<dbReference type="SMART" id="SM00859">
    <property type="entry name" value="Semialdhyde_dh"/>
    <property type="match status" value="1"/>
</dbReference>
<organism evidence="10 11">
    <name type="scientific">Rhodococcus maanshanensis</name>
    <dbReference type="NCBI Taxonomy" id="183556"/>
    <lineage>
        <taxon>Bacteria</taxon>
        <taxon>Bacillati</taxon>
        <taxon>Actinomycetota</taxon>
        <taxon>Actinomycetes</taxon>
        <taxon>Mycobacteriales</taxon>
        <taxon>Nocardiaceae</taxon>
        <taxon>Rhodococcus</taxon>
    </lineage>
</organism>
<evidence type="ECO:0000313" key="11">
    <source>
        <dbReference type="Proteomes" id="UP000198677"/>
    </source>
</evidence>
<comment type="pathway">
    <text evidence="1 7">Amino-acid biosynthesis; L-arginine biosynthesis; N(2)-acetyl-L-ornithine from L-glutamate: step 3/4.</text>
</comment>
<feature type="active site" evidence="7 8">
    <location>
        <position position="163"/>
    </location>
</feature>
<keyword evidence="5 7" id="KW-0560">Oxidoreductase</keyword>
<comment type="catalytic activity">
    <reaction evidence="6 7">
        <text>N-acetyl-L-glutamate 5-semialdehyde + phosphate + NADP(+) = N-acetyl-L-glutamyl 5-phosphate + NADPH + H(+)</text>
        <dbReference type="Rhea" id="RHEA:21588"/>
        <dbReference type="ChEBI" id="CHEBI:15378"/>
        <dbReference type="ChEBI" id="CHEBI:29123"/>
        <dbReference type="ChEBI" id="CHEBI:43474"/>
        <dbReference type="ChEBI" id="CHEBI:57783"/>
        <dbReference type="ChEBI" id="CHEBI:57936"/>
        <dbReference type="ChEBI" id="CHEBI:58349"/>
        <dbReference type="EC" id="1.2.1.38"/>
    </reaction>
</comment>
<dbReference type="PANTHER" id="PTHR32338:SF10">
    <property type="entry name" value="N-ACETYL-GAMMA-GLUTAMYL-PHOSPHATE REDUCTASE, CHLOROPLASTIC-RELATED"/>
    <property type="match status" value="1"/>
</dbReference>
<evidence type="ECO:0000313" key="10">
    <source>
        <dbReference type="EMBL" id="SEL90641.1"/>
    </source>
</evidence>
<dbReference type="CDD" id="cd23934">
    <property type="entry name" value="AGPR_1_C"/>
    <property type="match status" value="1"/>
</dbReference>
<evidence type="ECO:0000259" key="9">
    <source>
        <dbReference type="SMART" id="SM00859"/>
    </source>
</evidence>
<dbReference type="CDD" id="cd24148">
    <property type="entry name" value="AGPR_1_actinobacAGPR_like"/>
    <property type="match status" value="1"/>
</dbReference>
<dbReference type="Pfam" id="PF22698">
    <property type="entry name" value="Semialdhyde_dhC_1"/>
    <property type="match status" value="1"/>
</dbReference>
<dbReference type="GO" id="GO:0006526">
    <property type="term" value="P:L-arginine biosynthetic process"/>
    <property type="evidence" value="ECO:0007669"/>
    <property type="project" value="UniProtKB-UniRule"/>
</dbReference>
<dbReference type="PANTHER" id="PTHR32338">
    <property type="entry name" value="N-ACETYL-GAMMA-GLUTAMYL-PHOSPHATE REDUCTASE, CHLOROPLASTIC-RELATED-RELATED"/>
    <property type="match status" value="1"/>
</dbReference>
<accession>A0A1H7U0X2</accession>
<evidence type="ECO:0000256" key="5">
    <source>
        <dbReference type="ARBA" id="ARBA00023002"/>
    </source>
</evidence>
<evidence type="ECO:0000256" key="3">
    <source>
        <dbReference type="ARBA" id="ARBA00022605"/>
    </source>
</evidence>
<dbReference type="Gene3D" id="3.30.360.10">
    <property type="entry name" value="Dihydrodipicolinate Reductase, domain 2"/>
    <property type="match status" value="1"/>
</dbReference>
<dbReference type="AlphaFoldDB" id="A0A1H7U0X2"/>